<gene>
    <name evidence="1" type="ORF">GCM10009788_52260</name>
</gene>
<dbReference type="RefSeq" id="WP_141007077.1">
    <property type="nucleotide sequence ID" value="NZ_BAAAOR010000040.1"/>
</dbReference>
<reference evidence="1 2" key="1">
    <citation type="journal article" date="2019" name="Int. J. Syst. Evol. Microbiol.">
        <title>The Global Catalogue of Microorganisms (GCM) 10K type strain sequencing project: providing services to taxonomists for standard genome sequencing and annotation.</title>
        <authorList>
            <consortium name="The Broad Institute Genomics Platform"/>
            <consortium name="The Broad Institute Genome Sequencing Center for Infectious Disease"/>
            <person name="Wu L."/>
            <person name="Ma J."/>
        </authorList>
    </citation>
    <scope>NUCLEOTIDE SEQUENCE [LARGE SCALE GENOMIC DNA]</scope>
    <source>
        <strain evidence="1 2">JCM 14942</strain>
    </source>
</reference>
<evidence type="ECO:0000313" key="2">
    <source>
        <dbReference type="Proteomes" id="UP001500842"/>
    </source>
</evidence>
<dbReference type="Proteomes" id="UP001500842">
    <property type="component" value="Unassembled WGS sequence"/>
</dbReference>
<dbReference type="EMBL" id="BAAAOR010000040">
    <property type="protein sequence ID" value="GAA1543298.1"/>
    <property type="molecule type" value="Genomic_DNA"/>
</dbReference>
<protein>
    <recommendedName>
        <fullName evidence="3">AAA domain-containing protein</fullName>
    </recommendedName>
</protein>
<dbReference type="Pfam" id="PF13481">
    <property type="entry name" value="AAA_25"/>
    <property type="match status" value="1"/>
</dbReference>
<evidence type="ECO:0000313" key="1">
    <source>
        <dbReference type="EMBL" id="GAA1543298.1"/>
    </source>
</evidence>
<proteinExistence type="predicted"/>
<accession>A0ABN2BM37</accession>
<organism evidence="1 2">
    <name type="scientific">Nocardioides humi</name>
    <dbReference type="NCBI Taxonomy" id="449461"/>
    <lineage>
        <taxon>Bacteria</taxon>
        <taxon>Bacillati</taxon>
        <taxon>Actinomycetota</taxon>
        <taxon>Actinomycetes</taxon>
        <taxon>Propionibacteriales</taxon>
        <taxon>Nocardioidaceae</taxon>
        <taxon>Nocardioides</taxon>
    </lineage>
</organism>
<sequence length="445" mass="49842">MKPSSGGDPAAAHDLAAVKGKLSSALGRLISESSDDDLVLHLNPEAVFSQLKRMAVNDVARDLYEQQQFDPPPTFRTLAEELRQPDRTTRLPILHDTDRDEREGTILWDGQTLAIIARYKVGKTTLLLNLVRSLADRQPFLDQFKVGDVGGVVGVWNYELPDWQWREWADEHGIKNTKRVSLLHLRGYHVDMMRDHDAEWAVEWLQERNVKVWIIDTWQAALNGLEENDNTGAGDFFRRVQWIARRAGVRAVVWTAQQGTGEGNGSKSQARARGATALMDNVDAFWTYTSSNDERFLNASGRDVDYPEFSVTFDWTTRRLAFGEEKSGASAQRRTEIDAYKDKAIKHLTELPTDTPEKARQVGAIEQALGDTSKKGLVSAALRELDDQKRIHHTHGARNAKVWWIGDGGVERPCPHPSCVRKSPAQVADFTKKRAGCAGGRGAKP</sequence>
<keyword evidence="2" id="KW-1185">Reference proteome</keyword>
<dbReference type="Gene3D" id="3.40.50.300">
    <property type="entry name" value="P-loop containing nucleotide triphosphate hydrolases"/>
    <property type="match status" value="1"/>
</dbReference>
<name>A0ABN2BM37_9ACTN</name>
<evidence type="ECO:0008006" key="3">
    <source>
        <dbReference type="Google" id="ProtNLM"/>
    </source>
</evidence>
<dbReference type="SUPFAM" id="SSF52540">
    <property type="entry name" value="P-loop containing nucleoside triphosphate hydrolases"/>
    <property type="match status" value="1"/>
</dbReference>
<dbReference type="InterPro" id="IPR027417">
    <property type="entry name" value="P-loop_NTPase"/>
</dbReference>
<comment type="caution">
    <text evidence="1">The sequence shown here is derived from an EMBL/GenBank/DDBJ whole genome shotgun (WGS) entry which is preliminary data.</text>
</comment>